<protein>
    <recommendedName>
        <fullName evidence="1">HTH LytTR-type domain-containing protein</fullName>
    </recommendedName>
</protein>
<dbReference type="SMART" id="SM00850">
    <property type="entry name" value="LytTR"/>
    <property type="match status" value="1"/>
</dbReference>
<dbReference type="KEGG" id="grl:LPB144_04925"/>
<dbReference type="STRING" id="1913577.LPB144_04925"/>
<dbReference type="InterPro" id="IPR046947">
    <property type="entry name" value="LytR-like"/>
</dbReference>
<dbReference type="PANTHER" id="PTHR37299">
    <property type="entry name" value="TRANSCRIPTIONAL REGULATOR-RELATED"/>
    <property type="match status" value="1"/>
</dbReference>
<reference evidence="2 3" key="1">
    <citation type="submission" date="2016-11" db="EMBL/GenBank/DDBJ databases">
        <title>Gramella sp. LPB0144 isolated from marine environment.</title>
        <authorList>
            <person name="Kim E."/>
            <person name="Yi H."/>
        </authorList>
    </citation>
    <scope>NUCLEOTIDE SEQUENCE [LARGE SCALE GENOMIC DNA]</scope>
    <source>
        <strain evidence="2 3">LPB0144</strain>
    </source>
</reference>
<dbReference type="Proteomes" id="UP000182510">
    <property type="component" value="Chromosome"/>
</dbReference>
<name>A0A1L3J8C7_9FLAO</name>
<evidence type="ECO:0000313" key="2">
    <source>
        <dbReference type="EMBL" id="APG61375.1"/>
    </source>
</evidence>
<dbReference type="GO" id="GO:0000156">
    <property type="term" value="F:phosphorelay response regulator activity"/>
    <property type="evidence" value="ECO:0007669"/>
    <property type="project" value="InterPro"/>
</dbReference>
<accession>A0A1L3J8C7</accession>
<dbReference type="Gene3D" id="2.40.50.1020">
    <property type="entry name" value="LytTr DNA-binding domain"/>
    <property type="match status" value="1"/>
</dbReference>
<keyword evidence="3" id="KW-1185">Reference proteome</keyword>
<dbReference type="PANTHER" id="PTHR37299:SF1">
    <property type="entry name" value="STAGE 0 SPORULATION PROTEIN A HOMOLOG"/>
    <property type="match status" value="1"/>
</dbReference>
<evidence type="ECO:0000313" key="3">
    <source>
        <dbReference type="Proteomes" id="UP000182510"/>
    </source>
</evidence>
<sequence length="221" mass="25715">MASAAKLSLQLIDIGYTITGIFSRPKEAISFLEQDIPDYILIENRLKNKFSKQNISQICSAAILYFDTEHIDPVNLFGELRTGPKKDILKFKNELQKTYKKLLRRARKDKNNIPPPYLNDRVFVRHGNRMVRISLSDIHFIEANRNYCKVFTGDKQFILVGTLKDMEEKLKEQVFLRIHRSYIVNLAHIDEIACDHVVICKRSLPLAKNMRSKLFAHLQVI</sequence>
<gene>
    <name evidence="2" type="ORF">LPB144_04925</name>
</gene>
<evidence type="ECO:0000259" key="1">
    <source>
        <dbReference type="PROSITE" id="PS50930"/>
    </source>
</evidence>
<dbReference type="EMBL" id="CP018153">
    <property type="protein sequence ID" value="APG61375.1"/>
    <property type="molecule type" value="Genomic_DNA"/>
</dbReference>
<dbReference type="PROSITE" id="PS50930">
    <property type="entry name" value="HTH_LYTTR"/>
    <property type="match status" value="1"/>
</dbReference>
<dbReference type="AlphaFoldDB" id="A0A1L3J8C7"/>
<proteinExistence type="predicted"/>
<dbReference type="Pfam" id="PF04397">
    <property type="entry name" value="LytTR"/>
    <property type="match status" value="1"/>
</dbReference>
<dbReference type="GO" id="GO:0003677">
    <property type="term" value="F:DNA binding"/>
    <property type="evidence" value="ECO:0007669"/>
    <property type="project" value="InterPro"/>
</dbReference>
<organism evidence="2 3">
    <name type="scientific">Christiangramia salexigens</name>
    <dbReference type="NCBI Taxonomy" id="1913577"/>
    <lineage>
        <taxon>Bacteria</taxon>
        <taxon>Pseudomonadati</taxon>
        <taxon>Bacteroidota</taxon>
        <taxon>Flavobacteriia</taxon>
        <taxon>Flavobacteriales</taxon>
        <taxon>Flavobacteriaceae</taxon>
        <taxon>Christiangramia</taxon>
    </lineage>
</organism>
<feature type="domain" description="HTH LytTR-type" evidence="1">
    <location>
        <begin position="124"/>
        <end position="192"/>
    </location>
</feature>
<dbReference type="InterPro" id="IPR007492">
    <property type="entry name" value="LytTR_DNA-bd_dom"/>
</dbReference>